<dbReference type="SUPFAM" id="SSF56425">
    <property type="entry name" value="Succinate dehydrogenase/fumarate reductase flavoprotein, catalytic domain"/>
    <property type="match status" value="1"/>
</dbReference>
<dbReference type="GO" id="GO:0034628">
    <property type="term" value="P:'de novo' NAD+ biosynthetic process from L-aspartate"/>
    <property type="evidence" value="ECO:0007669"/>
    <property type="project" value="TreeGrafter"/>
</dbReference>
<comment type="function">
    <text evidence="12">Catalyzes the oxidation of L-aspartate to iminoaspartate.</text>
</comment>
<keyword evidence="8 12" id="KW-0560">Oxidoreductase</keyword>
<gene>
    <name evidence="16" type="ORF">EHQ30_08055</name>
</gene>
<comment type="similarity">
    <text evidence="3 12">Belongs to the FAD-dependent oxidoreductase 2 family. NadB subfamily.</text>
</comment>
<dbReference type="NCBIfam" id="NF006567">
    <property type="entry name" value="PRK09077.1"/>
    <property type="match status" value="1"/>
</dbReference>
<protein>
    <recommendedName>
        <fullName evidence="4 10">L-aspartate oxidase</fullName>
        <ecNumber evidence="4 10">1.4.3.16</ecNumber>
    </recommendedName>
</protein>
<dbReference type="GO" id="GO:0008734">
    <property type="term" value="F:L-aspartate oxidase activity"/>
    <property type="evidence" value="ECO:0007669"/>
    <property type="project" value="UniProtKB-UniRule"/>
</dbReference>
<dbReference type="SUPFAM" id="SSF51905">
    <property type="entry name" value="FAD/NAD(P)-binding domain"/>
    <property type="match status" value="1"/>
</dbReference>
<dbReference type="Gene3D" id="3.50.50.60">
    <property type="entry name" value="FAD/NAD(P)-binding domain"/>
    <property type="match status" value="1"/>
</dbReference>
<evidence type="ECO:0000256" key="4">
    <source>
        <dbReference type="ARBA" id="ARBA00012173"/>
    </source>
</evidence>
<dbReference type="Pfam" id="PF02910">
    <property type="entry name" value="Succ_DH_flav_C"/>
    <property type="match status" value="1"/>
</dbReference>
<dbReference type="EC" id="1.4.3.16" evidence="4 10"/>
<evidence type="ECO:0000256" key="6">
    <source>
        <dbReference type="ARBA" id="ARBA00022642"/>
    </source>
</evidence>
<evidence type="ECO:0000259" key="14">
    <source>
        <dbReference type="Pfam" id="PF00890"/>
    </source>
</evidence>
<dbReference type="InterPro" id="IPR015939">
    <property type="entry name" value="Fum_Rdtase/Succ_DH_flav-like_C"/>
</dbReference>
<dbReference type="Gene3D" id="3.90.700.10">
    <property type="entry name" value="Succinate dehydrogenase/fumarate reductase flavoprotein, catalytic domain"/>
    <property type="match status" value="1"/>
</dbReference>
<keyword evidence="5 12" id="KW-0285">Flavoprotein</keyword>
<evidence type="ECO:0000259" key="15">
    <source>
        <dbReference type="Pfam" id="PF02910"/>
    </source>
</evidence>
<evidence type="ECO:0000313" key="17">
    <source>
        <dbReference type="Proteomes" id="UP000297891"/>
    </source>
</evidence>
<name>A0A2M9Y4E4_9LEPT</name>
<dbReference type="PIRSF" id="PIRSF000171">
    <property type="entry name" value="SDHA_APRA_LASPO"/>
    <property type="match status" value="1"/>
</dbReference>
<feature type="active site" description="Proton acceptor" evidence="11">
    <location>
        <position position="285"/>
    </location>
</feature>
<feature type="region of interest" description="Disordered" evidence="13">
    <location>
        <begin position="513"/>
        <end position="533"/>
    </location>
</feature>
<dbReference type="PANTHER" id="PTHR42716:SF2">
    <property type="entry name" value="L-ASPARTATE OXIDASE, CHLOROPLASTIC"/>
    <property type="match status" value="1"/>
</dbReference>
<dbReference type="InterPro" id="IPR037099">
    <property type="entry name" value="Fum_R/Succ_DH_flav-like_C_sf"/>
</dbReference>
<dbReference type="InterPro" id="IPR003953">
    <property type="entry name" value="FAD-dep_OxRdtase_2_FAD-bd"/>
</dbReference>
<evidence type="ECO:0000256" key="7">
    <source>
        <dbReference type="ARBA" id="ARBA00022827"/>
    </source>
</evidence>
<dbReference type="FunFam" id="1.20.58.100:FF:000002">
    <property type="entry name" value="L-aspartate oxidase"/>
    <property type="match status" value="1"/>
</dbReference>
<keyword evidence="17" id="KW-1185">Reference proteome</keyword>
<accession>A0A2M9Y4E4</accession>
<evidence type="ECO:0000256" key="13">
    <source>
        <dbReference type="SAM" id="MobiDB-lite"/>
    </source>
</evidence>
<sequence length="533" mass="58986">MTRIKSDFLIIGSGVSGLFTALKLAPLGSVVVVTKKADYESNTNYAQGGIASVFDDKDKFEEHIQDTLESGAGLCDLEAVRVLVEEGPTRVRELLDLGVPFTRNQTGELDLAREGGHSKNRIIHSLDRTGSAVEQSLLDHVHANKNIQILENHACVDLITKHHLKDKDNLPLRCYGAYIVDTETGEVFPVLAKKTILATGGAGQVYLHTTNPNIATGDGVASAYRAGAIVKNMEFYQFHPTSLFHEQGNSFLISEAVRGHGGILREIGGRPFMKDYHDMGELAPRDIVARAIDDTMKKRGEPHVLLDITHRPANDIINHFPSIYERCKKLGIDITTDPIPVVPAAHYMCGGVATDLLGRTNIADLYACGETTCTGVHGGNRLASNSLLECLVFSHRIAGDIESQGKLSYSAETDLIPDWNKEGTTNTEEWVLISHDLVEIKTIMSNYVGIVRSDMRLERALRRLKLISEEVKDYYNRTTVSIELLELRNLVKVAELIVRSALLRKESRGLHFSTDYPEDRTPSRQDTILSHKL</sequence>
<comment type="caution">
    <text evidence="16">The sequence shown here is derived from an EMBL/GenBank/DDBJ whole genome shotgun (WGS) entry which is preliminary data.</text>
</comment>
<dbReference type="RefSeq" id="WP_100789718.1">
    <property type="nucleotide sequence ID" value="NZ_NPDQ01000002.1"/>
</dbReference>
<reference evidence="16" key="1">
    <citation type="journal article" date="2019" name="PLoS Negl. Trop. Dis.">
        <title>Revisiting the worldwide diversity of Leptospira species in the environment.</title>
        <authorList>
            <person name="Vincent A.T."/>
            <person name="Schiettekatte O."/>
            <person name="Bourhy P."/>
            <person name="Veyrier F.J."/>
            <person name="Picardeau M."/>
        </authorList>
    </citation>
    <scope>NUCLEOTIDE SEQUENCE [LARGE SCALE GENOMIC DNA]</scope>
    <source>
        <strain evidence="16">201800277</strain>
    </source>
</reference>
<feature type="compositionally biased region" description="Polar residues" evidence="13">
    <location>
        <begin position="524"/>
        <end position="533"/>
    </location>
</feature>
<dbReference type="NCBIfam" id="TIGR00551">
    <property type="entry name" value="nadB"/>
    <property type="match status" value="1"/>
</dbReference>
<comment type="pathway">
    <text evidence="2 12">Cofactor biosynthesis; NAD(+) biosynthesis; iminoaspartate from L-aspartate (oxidase route): step 1/1.</text>
</comment>
<evidence type="ECO:0000256" key="11">
    <source>
        <dbReference type="PIRSR" id="PIRSR000171-1"/>
    </source>
</evidence>
<dbReference type="Proteomes" id="UP000297891">
    <property type="component" value="Unassembled WGS sequence"/>
</dbReference>
<feature type="domain" description="Fumarate reductase/succinate dehydrogenase flavoprotein-like C-terminal" evidence="15">
    <location>
        <begin position="439"/>
        <end position="526"/>
    </location>
</feature>
<dbReference type="InterPro" id="IPR036188">
    <property type="entry name" value="FAD/NAD-bd_sf"/>
</dbReference>
<evidence type="ECO:0000256" key="1">
    <source>
        <dbReference type="ARBA" id="ARBA00001974"/>
    </source>
</evidence>
<feature type="domain" description="FAD-dependent oxidoreductase 2 FAD-binding" evidence="14">
    <location>
        <begin position="7"/>
        <end position="387"/>
    </location>
</feature>
<dbReference type="Gene3D" id="1.20.58.100">
    <property type="entry name" value="Fumarate reductase/succinate dehydrogenase flavoprotein-like, C-terminal domain"/>
    <property type="match status" value="1"/>
</dbReference>
<keyword evidence="6 12" id="KW-0662">Pyridine nucleotide biosynthesis</keyword>
<evidence type="ECO:0000313" key="16">
    <source>
        <dbReference type="EMBL" id="TGK96539.1"/>
    </source>
</evidence>
<evidence type="ECO:0000256" key="5">
    <source>
        <dbReference type="ARBA" id="ARBA00022630"/>
    </source>
</evidence>
<evidence type="ECO:0000256" key="3">
    <source>
        <dbReference type="ARBA" id="ARBA00008562"/>
    </source>
</evidence>
<dbReference type="PANTHER" id="PTHR42716">
    <property type="entry name" value="L-ASPARTATE OXIDASE"/>
    <property type="match status" value="1"/>
</dbReference>
<evidence type="ECO:0000256" key="9">
    <source>
        <dbReference type="ARBA" id="ARBA00048305"/>
    </source>
</evidence>
<dbReference type="InterPro" id="IPR005288">
    <property type="entry name" value="NadB"/>
</dbReference>
<evidence type="ECO:0000256" key="10">
    <source>
        <dbReference type="NCBIfam" id="TIGR00551"/>
    </source>
</evidence>
<evidence type="ECO:0000256" key="12">
    <source>
        <dbReference type="RuleBase" id="RU362049"/>
    </source>
</evidence>
<comment type="cofactor">
    <cofactor evidence="1 12">
        <name>FAD</name>
        <dbReference type="ChEBI" id="CHEBI:57692"/>
    </cofactor>
</comment>
<comment type="catalytic activity">
    <reaction evidence="9">
        <text>L-aspartate + O2 = iminosuccinate + H2O2</text>
        <dbReference type="Rhea" id="RHEA:25876"/>
        <dbReference type="ChEBI" id="CHEBI:15379"/>
        <dbReference type="ChEBI" id="CHEBI:16240"/>
        <dbReference type="ChEBI" id="CHEBI:29991"/>
        <dbReference type="ChEBI" id="CHEBI:77875"/>
        <dbReference type="EC" id="1.4.3.16"/>
    </reaction>
    <physiologicalReaction direction="left-to-right" evidence="9">
        <dbReference type="Rhea" id="RHEA:25877"/>
    </physiologicalReaction>
</comment>
<dbReference type="PRINTS" id="PR00368">
    <property type="entry name" value="FADPNR"/>
</dbReference>
<keyword evidence="7 12" id="KW-0274">FAD</keyword>
<organism evidence="16 17">
    <name type="scientific">Leptospira brenneri</name>
    <dbReference type="NCBI Taxonomy" id="2023182"/>
    <lineage>
        <taxon>Bacteria</taxon>
        <taxon>Pseudomonadati</taxon>
        <taxon>Spirochaetota</taxon>
        <taxon>Spirochaetia</taxon>
        <taxon>Leptospirales</taxon>
        <taxon>Leptospiraceae</taxon>
        <taxon>Leptospira</taxon>
    </lineage>
</organism>
<dbReference type="UniPathway" id="UPA00253">
    <property type="reaction ID" value="UER00326"/>
</dbReference>
<dbReference type="InterPro" id="IPR027477">
    <property type="entry name" value="Succ_DH/fumarate_Rdtase_cat_sf"/>
</dbReference>
<proteinExistence type="inferred from homology"/>
<dbReference type="GO" id="GO:0005737">
    <property type="term" value="C:cytoplasm"/>
    <property type="evidence" value="ECO:0007669"/>
    <property type="project" value="UniProtKB-SubCell"/>
</dbReference>
<evidence type="ECO:0000256" key="2">
    <source>
        <dbReference type="ARBA" id="ARBA00004950"/>
    </source>
</evidence>
<dbReference type="EMBL" id="RQFP01000001">
    <property type="protein sequence ID" value="TGK96539.1"/>
    <property type="molecule type" value="Genomic_DNA"/>
</dbReference>
<comment type="subcellular location">
    <subcellularLocation>
        <location evidence="12">Cytoplasm</location>
    </subcellularLocation>
</comment>
<dbReference type="Pfam" id="PF00890">
    <property type="entry name" value="FAD_binding_2"/>
    <property type="match status" value="1"/>
</dbReference>
<dbReference type="OrthoDB" id="9806724at2"/>
<dbReference type="SUPFAM" id="SSF46977">
    <property type="entry name" value="Succinate dehydrogenase/fumarate reductase flavoprotein C-terminal domain"/>
    <property type="match status" value="1"/>
</dbReference>
<dbReference type="FunFam" id="3.90.700.10:FF:000002">
    <property type="entry name" value="L-aspartate oxidase"/>
    <property type="match status" value="1"/>
</dbReference>
<dbReference type="AlphaFoldDB" id="A0A2M9Y4E4"/>
<evidence type="ECO:0000256" key="8">
    <source>
        <dbReference type="ARBA" id="ARBA00023002"/>
    </source>
</evidence>